<reference evidence="1" key="2">
    <citation type="journal article" date="2021" name="PeerJ">
        <title>Extensive microbial diversity within the chicken gut microbiome revealed by metagenomics and culture.</title>
        <authorList>
            <person name="Gilroy R."/>
            <person name="Ravi A."/>
            <person name="Getino M."/>
            <person name="Pursley I."/>
            <person name="Horton D.L."/>
            <person name="Alikhan N.F."/>
            <person name="Baker D."/>
            <person name="Gharbi K."/>
            <person name="Hall N."/>
            <person name="Watson M."/>
            <person name="Adriaenssens E.M."/>
            <person name="Foster-Nyarko E."/>
            <person name="Jarju S."/>
            <person name="Secka A."/>
            <person name="Antonio M."/>
            <person name="Oren A."/>
            <person name="Chaudhuri R.R."/>
            <person name="La Ragione R."/>
            <person name="Hildebrand F."/>
            <person name="Pallen M.J."/>
        </authorList>
    </citation>
    <scope>NUCLEOTIDE SEQUENCE</scope>
    <source>
        <strain evidence="1">CHK154-7741</strain>
    </source>
</reference>
<evidence type="ECO:0000313" key="1">
    <source>
        <dbReference type="EMBL" id="HIU92864.1"/>
    </source>
</evidence>
<reference evidence="1" key="1">
    <citation type="submission" date="2020-10" db="EMBL/GenBank/DDBJ databases">
        <authorList>
            <person name="Gilroy R."/>
        </authorList>
    </citation>
    <scope>NUCLEOTIDE SEQUENCE</scope>
    <source>
        <strain evidence="1">CHK154-7741</strain>
    </source>
</reference>
<comment type="caution">
    <text evidence="1">The sequence shown here is derived from an EMBL/GenBank/DDBJ whole genome shotgun (WGS) entry which is preliminary data.</text>
</comment>
<gene>
    <name evidence="1" type="ORF">IAD26_07010</name>
</gene>
<dbReference type="InterPro" id="IPR011990">
    <property type="entry name" value="TPR-like_helical_dom_sf"/>
</dbReference>
<evidence type="ECO:0008006" key="3">
    <source>
        <dbReference type="Google" id="ProtNLM"/>
    </source>
</evidence>
<dbReference type="Proteomes" id="UP000886748">
    <property type="component" value="Unassembled WGS sequence"/>
</dbReference>
<protein>
    <recommendedName>
        <fullName evidence="3">Tetratricopeptide repeat protein</fullName>
    </recommendedName>
</protein>
<proteinExistence type="predicted"/>
<name>A0A9D1N0J7_9CLOT</name>
<evidence type="ECO:0000313" key="2">
    <source>
        <dbReference type="Proteomes" id="UP000886748"/>
    </source>
</evidence>
<dbReference type="EMBL" id="DVOD01000052">
    <property type="protein sequence ID" value="HIU92864.1"/>
    <property type="molecule type" value="Genomic_DNA"/>
</dbReference>
<accession>A0A9D1N0J7</accession>
<dbReference type="SUPFAM" id="SSF48452">
    <property type="entry name" value="TPR-like"/>
    <property type="match status" value="1"/>
</dbReference>
<organism evidence="1 2">
    <name type="scientific">Candidatus Limenecus avicola</name>
    <dbReference type="NCBI Taxonomy" id="2840847"/>
    <lineage>
        <taxon>Bacteria</taxon>
        <taxon>Bacillati</taxon>
        <taxon>Bacillota</taxon>
        <taxon>Clostridia</taxon>
        <taxon>Eubacteriales</taxon>
        <taxon>Clostridiaceae</taxon>
        <taxon>Clostridiaceae incertae sedis</taxon>
        <taxon>Candidatus Limenecus</taxon>
    </lineage>
</organism>
<dbReference type="Gene3D" id="1.25.40.10">
    <property type="entry name" value="Tetratricopeptide repeat domain"/>
    <property type="match status" value="1"/>
</dbReference>
<sequence length="238" mass="27699">MKVPVVSTSHQEAINSMFSSFARNCIGKTKNNMQLKDEFLTLNRNYTKSGLGDTFLYKSERLSGHLLKNGNLKLANIFINELGKIYLRIGNAELAEKTILKSLRISELLNDELHVLARCNDLEYLYKALDNKEKLFKLLQMKKNCAKRIVRDYEKCAKNFNSLMREPTSLESVKKQLAFTYNDMADILVSKRPKDSIKMVEKAKEIYKELGQQKEVNFLTIKMQIIERNMKKRQYTKP</sequence>
<dbReference type="AlphaFoldDB" id="A0A9D1N0J7"/>